<gene>
    <name evidence="1" type="ORF">QOR41_03735</name>
</gene>
<dbReference type="RefSeq" id="WP_228283907.1">
    <property type="nucleotide sequence ID" value="NZ_JABERJ010000026.1"/>
</dbReference>
<protein>
    <submittedName>
        <fullName evidence="1">Uncharacterized protein</fullName>
    </submittedName>
</protein>
<evidence type="ECO:0000313" key="1">
    <source>
        <dbReference type="EMBL" id="MDK1682961.1"/>
    </source>
</evidence>
<dbReference type="AlphaFoldDB" id="A0AAW6URR6"/>
<reference evidence="1" key="1">
    <citation type="submission" date="2023-04" db="EMBL/GenBank/DDBJ databases">
        <title>The environmental microbiomes in feedlot watering bowls are a reservoir of florfenicol resistance for bovine respiratory disease pathogens.</title>
        <authorList>
            <person name="Kos D.W."/>
            <person name="Ruzzini A.C."/>
            <person name="Schreiner B."/>
            <person name="Jelinski M.D."/>
        </authorList>
    </citation>
    <scope>NUCLEOTIDE SEQUENCE</scope>
    <source>
        <strain evidence="1">WB3</strain>
    </source>
</reference>
<sequence>MKMLALLSAGIVASYCYKTVKCNQQKSLKSNFDEIIKQSLLRDFMA</sequence>
<name>A0AAW6URR6_9GAMM</name>
<comment type="caution">
    <text evidence="1">The sequence shown here is derived from an EMBL/GenBank/DDBJ whole genome shotgun (WGS) entry which is preliminary data.</text>
</comment>
<dbReference type="EMBL" id="JASKNE010000001">
    <property type="protein sequence ID" value="MDK1682961.1"/>
    <property type="molecule type" value="Genomic_DNA"/>
</dbReference>
<evidence type="ECO:0000313" key="2">
    <source>
        <dbReference type="Proteomes" id="UP001241935"/>
    </source>
</evidence>
<proteinExistence type="predicted"/>
<organism evidence="1 2">
    <name type="scientific">Acinetobacter terrestris</name>
    <dbReference type="NCBI Taxonomy" id="2529843"/>
    <lineage>
        <taxon>Bacteria</taxon>
        <taxon>Pseudomonadati</taxon>
        <taxon>Pseudomonadota</taxon>
        <taxon>Gammaproteobacteria</taxon>
        <taxon>Moraxellales</taxon>
        <taxon>Moraxellaceae</taxon>
        <taxon>Acinetobacter</taxon>
        <taxon>Acinetobacter Taxon 24</taxon>
    </lineage>
</organism>
<dbReference type="Proteomes" id="UP001241935">
    <property type="component" value="Unassembled WGS sequence"/>
</dbReference>
<accession>A0AAW6URR6</accession>